<name>A0A6C2U1D2_PONDE</name>
<keyword evidence="1" id="KW-0732">Signal</keyword>
<dbReference type="AlphaFoldDB" id="A0A6C2U1D2"/>
<evidence type="ECO:0000313" key="4">
    <source>
        <dbReference type="EMBL" id="VGO13186.1"/>
    </source>
</evidence>
<sequence length="1014" mass="111321">MREKEIVKRIAWWMCVLLYTAAAQAVPLTDSGTYFVAGGNPQVNESVIRSGKNNNGQIEFIGYATFDLSGVAAEDGVSLSCNLKAFSGKPSGLVVDYLGTFGDGDLDVESGAEWTAASAESSLSLSPKGKSFAVNMGLPADSLVSRYAVFRFKNEQKASQWDLSSLKLTLAEGAAVQVEQKAEEPSRNPMETAELYHKMVPAEKELDPDWVESLTERGHPLDAAIRGYKADDSLQYIGMPVGGIACGSLIIDGAGQLYAWDVFGAQPKGIIDQDVELPEGYLGFKNGLRKTIRIHDGANFMNPPTVEKFPPPVKSGFALKIKGGSEFKLGSDDWESVEFEGQWPVGNVTYADSSSPVSVQLAAYSPFIPLNVEDSKLPATVMAYTLVNGSSKPVSVEFEGWLEVPGRNAQLQSESYDGATGFSLMIPKMGKKAGGSLGLTVVGDAKAVVNDDANGLCVSAQLAPGERKTIPFLITWRFNHDAYAKKFNNSAAVAGYVASNFERLSSQTRCWAKTWNDTTLPQWFMDRAMAPASTMQTANLQFAGERLWAWEGIGAGSGTCTHVWQYAQAMARLFPSLERNLREVTDFGLYQMPDGGVPFRPSKDKTKVAIDGQCGTVLRSYREHQMSVDDEFLKRNWPAIKKAVNYLIEFDKNDDAYDGLLDGEQHNTLDAEWYGKVHVLCSLYLAALRAGEEMAIEMGDAGFEKLCRDTYEMGSRNIEKLYNGEYYEQLEDPNHADAIGVGPGVYIDQVYGQFWANQVGLGRLYNEEHIRSALNAIWKYNYLTDVGPFREVFKKGRFYAWKGDGGVIMCSWPNGGVTEKQREFWTYGYFNEVMSGFEHQLAAHMIAERDPELLTKGLAVMRTIHDRYAPAKRNPYNEIEFSDFYARAMASYGSFLAACGFTYNGPAGTIGFDPVIHPENFRAPFTAAEGWGTFCQTIGKEGMQAELAVNWGRVKLQTIRLNPQGLKAETVEVSLDGKKLNATLVKHEGGVAVELGAPVSIAVGQTLGVDIGRL</sequence>
<reference evidence="4 5" key="1">
    <citation type="submission" date="2019-04" db="EMBL/GenBank/DDBJ databases">
        <authorList>
            <person name="Van Vliet M D."/>
        </authorList>
    </citation>
    <scope>NUCLEOTIDE SEQUENCE [LARGE SCALE GENOMIC DNA]</scope>
    <source>
        <strain evidence="4 5">F1</strain>
    </source>
</reference>
<dbReference type="Proteomes" id="UP000366872">
    <property type="component" value="Unassembled WGS sequence"/>
</dbReference>
<evidence type="ECO:0000256" key="1">
    <source>
        <dbReference type="SAM" id="SignalP"/>
    </source>
</evidence>
<dbReference type="SUPFAM" id="SSF48208">
    <property type="entry name" value="Six-hairpin glycosidases"/>
    <property type="match status" value="1"/>
</dbReference>
<dbReference type="GO" id="GO:0005975">
    <property type="term" value="P:carbohydrate metabolic process"/>
    <property type="evidence" value="ECO:0007669"/>
    <property type="project" value="InterPro"/>
</dbReference>
<evidence type="ECO:0000259" key="3">
    <source>
        <dbReference type="Pfam" id="PF12215"/>
    </source>
</evidence>
<dbReference type="InterPro" id="IPR024462">
    <property type="entry name" value="GH116_N"/>
</dbReference>
<dbReference type="Gene3D" id="1.50.10.10">
    <property type="match status" value="1"/>
</dbReference>
<dbReference type="InterPro" id="IPR052566">
    <property type="entry name" value="Non-lysos_glucosylceramidase"/>
</dbReference>
<protein>
    <recommendedName>
        <fullName evidence="6">Glycosyl-hydrolase family 116 catalytic region domain-containing protein</fullName>
    </recommendedName>
</protein>
<organism evidence="4 5">
    <name type="scientific">Pontiella desulfatans</name>
    <dbReference type="NCBI Taxonomy" id="2750659"/>
    <lineage>
        <taxon>Bacteria</taxon>
        <taxon>Pseudomonadati</taxon>
        <taxon>Kiritimatiellota</taxon>
        <taxon>Kiritimatiellia</taxon>
        <taxon>Kiritimatiellales</taxon>
        <taxon>Pontiellaceae</taxon>
        <taxon>Pontiella</taxon>
    </lineage>
</organism>
<accession>A0A6C2U1D2</accession>
<feature type="signal peptide" evidence="1">
    <location>
        <begin position="1"/>
        <end position="25"/>
    </location>
</feature>
<dbReference type="GO" id="GO:0008422">
    <property type="term" value="F:beta-glucosidase activity"/>
    <property type="evidence" value="ECO:0007669"/>
    <property type="project" value="TreeGrafter"/>
</dbReference>
<feature type="domain" description="Glycosyl-hydrolase family 116 catalytic region" evidence="2">
    <location>
        <begin position="611"/>
        <end position="875"/>
    </location>
</feature>
<dbReference type="Pfam" id="PF04685">
    <property type="entry name" value="DUF608"/>
    <property type="match status" value="1"/>
</dbReference>
<gene>
    <name evidence="4" type="ORF">PDESU_01740</name>
</gene>
<dbReference type="EMBL" id="CAAHFG010000001">
    <property type="protein sequence ID" value="VGO13186.1"/>
    <property type="molecule type" value="Genomic_DNA"/>
</dbReference>
<dbReference type="RefSeq" id="WP_136078783.1">
    <property type="nucleotide sequence ID" value="NZ_CAAHFG010000001.1"/>
</dbReference>
<dbReference type="Pfam" id="PF12215">
    <property type="entry name" value="Glyco_hydr_116N"/>
    <property type="match status" value="1"/>
</dbReference>
<dbReference type="PANTHER" id="PTHR12654">
    <property type="entry name" value="BILE ACID BETA-GLUCOSIDASE-RELATED"/>
    <property type="match status" value="1"/>
</dbReference>
<proteinExistence type="predicted"/>
<dbReference type="InterPro" id="IPR012341">
    <property type="entry name" value="6hp_glycosidase-like_sf"/>
</dbReference>
<feature type="chain" id="PRO_5025612904" description="Glycosyl-hydrolase family 116 catalytic region domain-containing protein" evidence="1">
    <location>
        <begin position="26"/>
        <end position="1014"/>
    </location>
</feature>
<feature type="domain" description="Glycosyl-hydrolase family 116 N-terminal" evidence="3">
    <location>
        <begin position="238"/>
        <end position="398"/>
    </location>
</feature>
<dbReference type="InterPro" id="IPR006775">
    <property type="entry name" value="GH116_catalytic"/>
</dbReference>
<dbReference type="InterPro" id="IPR008928">
    <property type="entry name" value="6-hairpin_glycosidase_sf"/>
</dbReference>
<keyword evidence="5" id="KW-1185">Reference proteome</keyword>
<evidence type="ECO:0000313" key="5">
    <source>
        <dbReference type="Proteomes" id="UP000366872"/>
    </source>
</evidence>
<dbReference type="PANTHER" id="PTHR12654:SF0">
    <property type="entry name" value="NON-LYSOSOMAL GLUCOSYLCERAMIDASE"/>
    <property type="match status" value="1"/>
</dbReference>
<evidence type="ECO:0000259" key="2">
    <source>
        <dbReference type="Pfam" id="PF04685"/>
    </source>
</evidence>
<evidence type="ECO:0008006" key="6">
    <source>
        <dbReference type="Google" id="ProtNLM"/>
    </source>
</evidence>